<gene>
    <name evidence="6" type="primary">rpl10</name>
    <name evidence="6" type="synonym">rplP0</name>
    <name evidence="9" type="ORF">GRX03_10470</name>
</gene>
<dbReference type="InterPro" id="IPR001790">
    <property type="entry name" value="Ribosomal_uL10"/>
</dbReference>
<evidence type="ECO:0000256" key="3">
    <source>
        <dbReference type="ARBA" id="ARBA00022884"/>
    </source>
</evidence>
<dbReference type="CDD" id="cd05795">
    <property type="entry name" value="Ribosomal_P0_L10e"/>
    <property type="match status" value="1"/>
</dbReference>
<dbReference type="Gene3D" id="6.10.140.760">
    <property type="match status" value="1"/>
</dbReference>
<keyword evidence="10" id="KW-1185">Reference proteome</keyword>
<dbReference type="SUPFAM" id="SSF160369">
    <property type="entry name" value="Ribosomal protein L10-like"/>
    <property type="match status" value="1"/>
</dbReference>
<keyword evidence="5 6" id="KW-0687">Ribonucleoprotein</keyword>
<keyword evidence="4 6" id="KW-0689">Ribosomal protein</keyword>
<keyword evidence="3 6" id="KW-0694">RNA-binding</keyword>
<dbReference type="Pfam" id="PF00466">
    <property type="entry name" value="Ribosomal_L10"/>
    <property type="match status" value="1"/>
</dbReference>
<comment type="similarity">
    <text evidence="1 6">Belongs to the universal ribosomal protein uL10 family.</text>
</comment>
<name>A0A6B0T9U9_9EURY</name>
<organism evidence="9 10">
    <name type="scientific">Halovenus carboxidivorans</name>
    <dbReference type="NCBI Taxonomy" id="2692199"/>
    <lineage>
        <taxon>Archaea</taxon>
        <taxon>Methanobacteriati</taxon>
        <taxon>Methanobacteriota</taxon>
        <taxon>Stenosarchaea group</taxon>
        <taxon>Halobacteria</taxon>
        <taxon>Halobacteriales</taxon>
        <taxon>Haloarculaceae</taxon>
        <taxon>Halovenus</taxon>
    </lineage>
</organism>
<dbReference type="GO" id="GO:0022625">
    <property type="term" value="C:cytosolic large ribosomal subunit"/>
    <property type="evidence" value="ECO:0007669"/>
    <property type="project" value="TreeGrafter"/>
</dbReference>
<evidence type="ECO:0000256" key="5">
    <source>
        <dbReference type="ARBA" id="ARBA00023274"/>
    </source>
</evidence>
<protein>
    <recommendedName>
        <fullName evidence="6">Large ribosomal subunit protein uL10</fullName>
    </recommendedName>
    <alternativeName>
        <fullName evidence="6">Acidic ribosomal protein P0 homolog</fullName>
    </alternativeName>
</protein>
<dbReference type="FunFam" id="3.90.105.20:FF:000001">
    <property type="entry name" value="60S acidic ribosomal protein P0"/>
    <property type="match status" value="1"/>
</dbReference>
<feature type="compositionally biased region" description="Acidic residues" evidence="7">
    <location>
        <begin position="288"/>
        <end position="340"/>
    </location>
</feature>
<dbReference type="NCBIfam" id="NF003098">
    <property type="entry name" value="PRK04019.1-5"/>
    <property type="match status" value="1"/>
</dbReference>
<comment type="caution">
    <text evidence="9">The sequence shown here is derived from an EMBL/GenBank/DDBJ whole genome shotgun (WGS) entry which is preliminary data.</text>
</comment>
<evidence type="ECO:0000256" key="6">
    <source>
        <dbReference type="HAMAP-Rule" id="MF_00280"/>
    </source>
</evidence>
<evidence type="ECO:0000256" key="7">
    <source>
        <dbReference type="SAM" id="MobiDB-lite"/>
    </source>
</evidence>
<dbReference type="RefSeq" id="WP_159764141.1">
    <property type="nucleotide sequence ID" value="NZ_WUUT01000003.1"/>
</dbReference>
<accession>A0A6B0T9U9</accession>
<dbReference type="InterPro" id="IPR043164">
    <property type="entry name" value="Ribosomal_uL10-like_insert_sf"/>
</dbReference>
<dbReference type="PANTHER" id="PTHR45699:SF3">
    <property type="entry name" value="LARGE RIBOSOMAL SUBUNIT PROTEIN UL10"/>
    <property type="match status" value="1"/>
</dbReference>
<proteinExistence type="inferred from homology"/>
<evidence type="ECO:0000259" key="8">
    <source>
        <dbReference type="Pfam" id="PF17777"/>
    </source>
</evidence>
<dbReference type="InterPro" id="IPR022909">
    <property type="entry name" value="Ribosomal_uL10_arc"/>
</dbReference>
<dbReference type="AlphaFoldDB" id="A0A6B0T9U9"/>
<dbReference type="Gene3D" id="3.30.70.1730">
    <property type="match status" value="1"/>
</dbReference>
<evidence type="ECO:0000256" key="2">
    <source>
        <dbReference type="ARBA" id="ARBA00022730"/>
    </source>
</evidence>
<dbReference type="OrthoDB" id="30930at2157"/>
<dbReference type="Gene3D" id="3.90.105.20">
    <property type="match status" value="1"/>
</dbReference>
<dbReference type="HAMAP" id="MF_00280">
    <property type="entry name" value="Ribosomal_uL10_arch"/>
    <property type="match status" value="1"/>
</dbReference>
<dbReference type="Pfam" id="PF17777">
    <property type="entry name" value="RL10P_insert"/>
    <property type="match status" value="1"/>
</dbReference>
<dbReference type="InterPro" id="IPR043141">
    <property type="entry name" value="Ribosomal_uL10-like_sf"/>
</dbReference>
<dbReference type="GO" id="GO:0002181">
    <property type="term" value="P:cytoplasmic translation"/>
    <property type="evidence" value="ECO:0007669"/>
    <property type="project" value="TreeGrafter"/>
</dbReference>
<keyword evidence="2 6" id="KW-0699">rRNA-binding</keyword>
<dbReference type="InterPro" id="IPR040637">
    <property type="entry name" value="Ribosomal_uL10-like_insert"/>
</dbReference>
<evidence type="ECO:0000256" key="4">
    <source>
        <dbReference type="ARBA" id="ARBA00022980"/>
    </source>
</evidence>
<dbReference type="GO" id="GO:0070180">
    <property type="term" value="F:large ribosomal subunit rRNA binding"/>
    <property type="evidence" value="ECO:0007669"/>
    <property type="project" value="UniProtKB-UniRule"/>
</dbReference>
<evidence type="ECO:0000256" key="1">
    <source>
        <dbReference type="ARBA" id="ARBA00008889"/>
    </source>
</evidence>
<evidence type="ECO:0000313" key="9">
    <source>
        <dbReference type="EMBL" id="MXR52021.1"/>
    </source>
</evidence>
<feature type="domain" description="Large ribosomal subunit protein uL10-like insertion" evidence="8">
    <location>
        <begin position="115"/>
        <end position="183"/>
    </location>
</feature>
<dbReference type="GO" id="GO:0003735">
    <property type="term" value="F:structural constituent of ribosome"/>
    <property type="evidence" value="ECO:0007669"/>
    <property type="project" value="TreeGrafter"/>
</dbReference>
<evidence type="ECO:0000313" key="10">
    <source>
        <dbReference type="Proteomes" id="UP000466535"/>
    </source>
</evidence>
<comment type="subunit">
    <text evidence="6">Part of the 50S ribosomal subunit. Forms part of the ribosomal stalk which helps the ribosome interact with GTP-bound translation factors. Forms a heptameric L10(L12)2(L12)2(L12)2 complex, where L10 forms an elongated spine to which the L12 dimers bind in a sequential fashion.</text>
</comment>
<dbReference type="EMBL" id="WUUT01000003">
    <property type="protein sequence ID" value="MXR52021.1"/>
    <property type="molecule type" value="Genomic_DNA"/>
</dbReference>
<comment type="function">
    <text evidence="6">Forms part of the ribosomal stalk, playing a central role in the interaction of the ribosome with GTP-bound translation factors.</text>
</comment>
<dbReference type="InterPro" id="IPR050323">
    <property type="entry name" value="Ribosomal_protein_uL10"/>
</dbReference>
<dbReference type="Proteomes" id="UP000466535">
    <property type="component" value="Unassembled WGS sequence"/>
</dbReference>
<dbReference type="PANTHER" id="PTHR45699">
    <property type="entry name" value="60S ACIDIC RIBOSOMAL PROTEIN P0"/>
    <property type="match status" value="1"/>
</dbReference>
<sequence>MSTQERKTETIPEWKQQEVDEIGDFLDRYDSVGVVDITGIPSRQLQDMRRDLHGSAELRVSRNTLLARSLEEAGSGREELTEFVSGQVGLIGTNENPFSLFQQLEASKTSAPINAGEVAPNDIVIPEGDTGIDPGPFVGELQSIGANARIEEGSIQVLEDSTVLEAGEEVSADLSNVLSELGIEPKEVGLDLRAVYADGVLFEPEDLELDVEQYRADISAAAGRAQNLALNAEIATSDTAPSLLAKASGEAKNLALYAGIENEEVMPDLISKADGQVRALAAQIDDEEALPEELQDLDEPAADAQTDDQPDDSEDADEEDADAEEAEADDEEDDDGDDVGDALGDMF</sequence>
<feature type="region of interest" description="Disordered" evidence="7">
    <location>
        <begin position="288"/>
        <end position="347"/>
    </location>
</feature>
<dbReference type="GO" id="GO:0000027">
    <property type="term" value="P:ribosomal large subunit assembly"/>
    <property type="evidence" value="ECO:0007669"/>
    <property type="project" value="TreeGrafter"/>
</dbReference>
<reference evidence="9 10" key="1">
    <citation type="submission" date="2019-12" db="EMBL/GenBank/DDBJ databases">
        <title>Isolation and characterization of three novel carbon monoxide-oxidizing members of Halobacteria from salione crusts and soils.</title>
        <authorList>
            <person name="Myers M.R."/>
            <person name="King G.M."/>
        </authorList>
    </citation>
    <scope>NUCLEOTIDE SEQUENCE [LARGE SCALE GENOMIC DNA]</scope>
    <source>
        <strain evidence="9 10">WSH3</strain>
    </source>
</reference>
<dbReference type="NCBIfam" id="NF003097">
    <property type="entry name" value="PRK04019.1-4"/>
    <property type="match status" value="1"/>
</dbReference>